<evidence type="ECO:0000313" key="2">
    <source>
        <dbReference type="Proteomes" id="UP001501074"/>
    </source>
</evidence>
<organism evidence="1 2">
    <name type="scientific">Kineosporia mesophila</name>
    <dbReference type="NCBI Taxonomy" id="566012"/>
    <lineage>
        <taxon>Bacteria</taxon>
        <taxon>Bacillati</taxon>
        <taxon>Actinomycetota</taxon>
        <taxon>Actinomycetes</taxon>
        <taxon>Kineosporiales</taxon>
        <taxon>Kineosporiaceae</taxon>
        <taxon>Kineosporia</taxon>
    </lineage>
</organism>
<sequence>MGSSGRRVRVMVAALAVAGVGAAVASVVTSAAVLIVRAGVEEAGRQQSPEPV</sequence>
<name>A0ABP6Z7T5_9ACTN</name>
<dbReference type="Proteomes" id="UP001501074">
    <property type="component" value="Unassembled WGS sequence"/>
</dbReference>
<keyword evidence="2" id="KW-1185">Reference proteome</keyword>
<evidence type="ECO:0000313" key="1">
    <source>
        <dbReference type="EMBL" id="GAA3599561.1"/>
    </source>
</evidence>
<comment type="caution">
    <text evidence="1">The sequence shown here is derived from an EMBL/GenBank/DDBJ whole genome shotgun (WGS) entry which is preliminary data.</text>
</comment>
<protein>
    <submittedName>
        <fullName evidence="1">Uncharacterized protein</fullName>
    </submittedName>
</protein>
<dbReference type="RefSeq" id="WP_231489022.1">
    <property type="nucleotide sequence ID" value="NZ_BAAAZO010000002.1"/>
</dbReference>
<proteinExistence type="predicted"/>
<reference evidence="2" key="1">
    <citation type="journal article" date="2019" name="Int. J. Syst. Evol. Microbiol.">
        <title>The Global Catalogue of Microorganisms (GCM) 10K type strain sequencing project: providing services to taxonomists for standard genome sequencing and annotation.</title>
        <authorList>
            <consortium name="The Broad Institute Genomics Platform"/>
            <consortium name="The Broad Institute Genome Sequencing Center for Infectious Disease"/>
            <person name="Wu L."/>
            <person name="Ma J."/>
        </authorList>
    </citation>
    <scope>NUCLEOTIDE SEQUENCE [LARGE SCALE GENOMIC DNA]</scope>
    <source>
        <strain evidence="2">JCM 16902</strain>
    </source>
</reference>
<accession>A0ABP6Z7T5</accession>
<dbReference type="EMBL" id="BAAAZO010000002">
    <property type="protein sequence ID" value="GAA3599561.1"/>
    <property type="molecule type" value="Genomic_DNA"/>
</dbReference>
<gene>
    <name evidence="1" type="ORF">GCM10022223_13760</name>
</gene>